<name>A0A1G6PAT8_9NOCA</name>
<dbReference type="AlphaFoldDB" id="A0A1G6PAT8"/>
<dbReference type="PROSITE" id="PS00166">
    <property type="entry name" value="ENOYL_COA_HYDRATASE"/>
    <property type="match status" value="1"/>
</dbReference>
<dbReference type="GO" id="GO:0004300">
    <property type="term" value="F:enoyl-CoA hydratase activity"/>
    <property type="evidence" value="ECO:0007669"/>
    <property type="project" value="UniProtKB-EC"/>
</dbReference>
<comment type="function">
    <text evidence="1">Could possibly oxidize fatty acids using specific components.</text>
</comment>
<dbReference type="CDD" id="cd06558">
    <property type="entry name" value="crotonase-like"/>
    <property type="match status" value="1"/>
</dbReference>
<gene>
    <name evidence="9" type="ORF">SAMN05444580_101844</name>
</gene>
<dbReference type="PANTHER" id="PTHR11941">
    <property type="entry name" value="ENOYL-COA HYDRATASE-RELATED"/>
    <property type="match status" value="1"/>
</dbReference>
<dbReference type="SUPFAM" id="SSF52096">
    <property type="entry name" value="ClpP/crotonase"/>
    <property type="match status" value="1"/>
</dbReference>
<evidence type="ECO:0000256" key="8">
    <source>
        <dbReference type="RuleBase" id="RU003707"/>
    </source>
</evidence>
<protein>
    <submittedName>
        <fullName evidence="9">Enoyl-CoA hydratase</fullName>
    </submittedName>
</protein>
<evidence type="ECO:0000256" key="2">
    <source>
        <dbReference type="ARBA" id="ARBA00005254"/>
    </source>
</evidence>
<sequence>MIGTSRDGDVVTIELQREDRRNALNTELCVLLRDAIDEAVGQGARVIVLTGSGSAFCAGADLSGDVYADGFLDTLLEMLRTIDSAPVPVIAAVNGPAIGAGTQLTLASDLRVVAPDAYFAVPAAKLGISVDNWTVKRLVALAGGGPARTVLLGAERLTADAALTAGLANKIGDLAAAQEWAQQIAALAPLSLRHLKLVLNDDGTRADATEDQREALVAAWSSEDMDEARMARLEKRRPMFQGK</sequence>
<keyword evidence="5" id="KW-0456">Lyase</keyword>
<dbReference type="STRING" id="168276.SAMN05444580_101844"/>
<keyword evidence="3" id="KW-0276">Fatty acid metabolism</keyword>
<keyword evidence="4" id="KW-0443">Lipid metabolism</keyword>
<comment type="catalytic activity">
    <reaction evidence="6">
        <text>a (3S)-3-hydroxyacyl-CoA = a (2E)-enoyl-CoA + H2O</text>
        <dbReference type="Rhea" id="RHEA:16105"/>
        <dbReference type="ChEBI" id="CHEBI:15377"/>
        <dbReference type="ChEBI" id="CHEBI:57318"/>
        <dbReference type="ChEBI" id="CHEBI:58856"/>
        <dbReference type="EC" id="4.2.1.17"/>
    </reaction>
</comment>
<dbReference type="InterPro" id="IPR029045">
    <property type="entry name" value="ClpP/crotonase-like_dom_sf"/>
</dbReference>
<proteinExistence type="inferred from homology"/>
<evidence type="ECO:0000256" key="3">
    <source>
        <dbReference type="ARBA" id="ARBA00022832"/>
    </source>
</evidence>
<evidence type="ECO:0000256" key="4">
    <source>
        <dbReference type="ARBA" id="ARBA00023098"/>
    </source>
</evidence>
<organism evidence="9 10">
    <name type="scientific">Rhodococcus tukisamuensis</name>
    <dbReference type="NCBI Taxonomy" id="168276"/>
    <lineage>
        <taxon>Bacteria</taxon>
        <taxon>Bacillati</taxon>
        <taxon>Actinomycetota</taxon>
        <taxon>Actinomycetes</taxon>
        <taxon>Mycobacteriales</taxon>
        <taxon>Nocardiaceae</taxon>
        <taxon>Rhodococcus</taxon>
    </lineage>
</organism>
<evidence type="ECO:0000256" key="7">
    <source>
        <dbReference type="ARBA" id="ARBA00023717"/>
    </source>
</evidence>
<dbReference type="InterPro" id="IPR018376">
    <property type="entry name" value="Enoyl-CoA_hyd/isom_CS"/>
</dbReference>
<dbReference type="GO" id="GO:0006635">
    <property type="term" value="P:fatty acid beta-oxidation"/>
    <property type="evidence" value="ECO:0007669"/>
    <property type="project" value="TreeGrafter"/>
</dbReference>
<evidence type="ECO:0000313" key="9">
    <source>
        <dbReference type="EMBL" id="SDC77253.1"/>
    </source>
</evidence>
<dbReference type="Gene3D" id="3.90.226.10">
    <property type="entry name" value="2-enoyl-CoA Hydratase, Chain A, domain 1"/>
    <property type="match status" value="1"/>
</dbReference>
<dbReference type="NCBIfam" id="NF005891">
    <property type="entry name" value="PRK07854.1"/>
    <property type="match status" value="1"/>
</dbReference>
<dbReference type="Proteomes" id="UP000199417">
    <property type="component" value="Unassembled WGS sequence"/>
</dbReference>
<comment type="similarity">
    <text evidence="2 8">Belongs to the enoyl-CoA hydratase/isomerase family.</text>
</comment>
<keyword evidence="10" id="KW-1185">Reference proteome</keyword>
<evidence type="ECO:0000256" key="1">
    <source>
        <dbReference type="ARBA" id="ARBA00002994"/>
    </source>
</evidence>
<evidence type="ECO:0000313" key="10">
    <source>
        <dbReference type="Proteomes" id="UP000199417"/>
    </source>
</evidence>
<evidence type="ECO:0000256" key="5">
    <source>
        <dbReference type="ARBA" id="ARBA00023239"/>
    </source>
</evidence>
<dbReference type="RefSeq" id="WP_072842923.1">
    <property type="nucleotide sequence ID" value="NZ_FNAB01000001.1"/>
</dbReference>
<dbReference type="EMBL" id="FNAB01000001">
    <property type="protein sequence ID" value="SDC77253.1"/>
    <property type="molecule type" value="Genomic_DNA"/>
</dbReference>
<dbReference type="InterPro" id="IPR001753">
    <property type="entry name" value="Enoyl-CoA_hydra/iso"/>
</dbReference>
<accession>A0A1G6PAT8</accession>
<dbReference type="PANTHER" id="PTHR11941:SF169">
    <property type="entry name" value="(7AS)-7A-METHYL-1,5-DIOXO-2,3,5,6,7,7A-HEXAHYDRO-1H-INDENE-CARBOXYL-COA HYDROLASE"/>
    <property type="match status" value="1"/>
</dbReference>
<comment type="catalytic activity">
    <reaction evidence="7">
        <text>a 4-saturated-(3S)-3-hydroxyacyl-CoA = a (3E)-enoyl-CoA + H2O</text>
        <dbReference type="Rhea" id="RHEA:20724"/>
        <dbReference type="ChEBI" id="CHEBI:15377"/>
        <dbReference type="ChEBI" id="CHEBI:58521"/>
        <dbReference type="ChEBI" id="CHEBI:137480"/>
        <dbReference type="EC" id="4.2.1.17"/>
    </reaction>
</comment>
<evidence type="ECO:0000256" key="6">
    <source>
        <dbReference type="ARBA" id="ARBA00023709"/>
    </source>
</evidence>
<reference evidence="9 10" key="1">
    <citation type="submission" date="2016-10" db="EMBL/GenBank/DDBJ databases">
        <authorList>
            <person name="de Groot N.N."/>
        </authorList>
    </citation>
    <scope>NUCLEOTIDE SEQUENCE [LARGE SCALE GENOMIC DNA]</scope>
    <source>
        <strain evidence="9 10">JCM 11308</strain>
    </source>
</reference>
<dbReference type="Pfam" id="PF00378">
    <property type="entry name" value="ECH_1"/>
    <property type="match status" value="1"/>
</dbReference>